<reference evidence="2 3" key="1">
    <citation type="submission" date="2021-02" db="EMBL/GenBank/DDBJ databases">
        <title>De Novo genome assembly of isolated myxobacteria.</title>
        <authorList>
            <person name="Stevens D.C."/>
        </authorList>
    </citation>
    <scope>NUCLEOTIDE SEQUENCE [LARGE SCALE GENOMIC DNA]</scope>
    <source>
        <strain evidence="3">SCPEA02</strain>
    </source>
</reference>
<keyword evidence="1" id="KW-0812">Transmembrane</keyword>
<dbReference type="EMBL" id="CP071090">
    <property type="protein sequence ID" value="QSQ26629.1"/>
    <property type="molecule type" value="Genomic_DNA"/>
</dbReference>
<keyword evidence="1" id="KW-1133">Transmembrane helix</keyword>
<evidence type="ECO:0000313" key="3">
    <source>
        <dbReference type="Proteomes" id="UP000662747"/>
    </source>
</evidence>
<evidence type="ECO:0000313" key="2">
    <source>
        <dbReference type="EMBL" id="QSQ26629.1"/>
    </source>
</evidence>
<keyword evidence="1" id="KW-0472">Membrane</keyword>
<feature type="transmembrane region" description="Helical" evidence="1">
    <location>
        <begin position="56"/>
        <end position="76"/>
    </location>
</feature>
<feature type="transmembrane region" description="Helical" evidence="1">
    <location>
        <begin position="25"/>
        <end position="44"/>
    </location>
</feature>
<sequence length="305" mass="33395">MHLGRVRAMRLSVPVYVPSQRPGRLMALLAPALLCGAVLIGTMYQRILYSLPLEIMQFFFPALVGLGFGLLCAGVIEHGPCRNPLFGRALVVAAVLVMWATSWATALLLDAQAASPKLDASTLFGQVDLDIFTRWVEARYDAGWTNGRRSTKGFIVGLSWVAELAVMFVITAWATRSALQRCFCEPCQQWLDTRGVSCHGLTAADAAPLVEAGDLARLLELRPLEDGVPNMRVALMRHQCGACRQTTYLSVDEVHTVPTRSGYRDRRRNLLRNAVLPDALARRLDARFAEIDAPAPDAPPAMPAA</sequence>
<gene>
    <name evidence="2" type="ORF">JY651_17575</name>
</gene>
<keyword evidence="3" id="KW-1185">Reference proteome</keyword>
<accession>A0ABX7P812</accession>
<dbReference type="Proteomes" id="UP000662747">
    <property type="component" value="Chromosome"/>
</dbReference>
<protein>
    <submittedName>
        <fullName evidence="2">Uncharacterized protein</fullName>
    </submittedName>
</protein>
<proteinExistence type="predicted"/>
<name>A0ABX7P812_9BACT</name>
<dbReference type="RefSeq" id="WP_206728174.1">
    <property type="nucleotide sequence ID" value="NZ_CP071090.1"/>
</dbReference>
<feature type="transmembrane region" description="Helical" evidence="1">
    <location>
        <begin position="88"/>
        <end position="109"/>
    </location>
</feature>
<feature type="transmembrane region" description="Helical" evidence="1">
    <location>
        <begin position="154"/>
        <end position="174"/>
    </location>
</feature>
<organism evidence="2 3">
    <name type="scientific">Pyxidicoccus parkwayensis</name>
    <dbReference type="NCBI Taxonomy" id="2813578"/>
    <lineage>
        <taxon>Bacteria</taxon>
        <taxon>Pseudomonadati</taxon>
        <taxon>Myxococcota</taxon>
        <taxon>Myxococcia</taxon>
        <taxon>Myxococcales</taxon>
        <taxon>Cystobacterineae</taxon>
        <taxon>Myxococcaceae</taxon>
        <taxon>Pyxidicoccus</taxon>
    </lineage>
</organism>
<evidence type="ECO:0000256" key="1">
    <source>
        <dbReference type="SAM" id="Phobius"/>
    </source>
</evidence>